<dbReference type="Proteomes" id="UP000236753">
    <property type="component" value="Unassembled WGS sequence"/>
</dbReference>
<evidence type="ECO:0000313" key="2">
    <source>
        <dbReference type="Proteomes" id="UP000236753"/>
    </source>
</evidence>
<gene>
    <name evidence="1" type="ORF">SAMN05216334_1329</name>
</gene>
<reference evidence="1 2" key="1">
    <citation type="submission" date="2016-10" db="EMBL/GenBank/DDBJ databases">
        <authorList>
            <person name="de Groot N.N."/>
        </authorList>
    </citation>
    <scope>NUCLEOTIDE SEQUENCE [LARGE SCALE GENOMIC DNA]</scope>
    <source>
        <strain evidence="1 2">Nm13</strain>
    </source>
</reference>
<name>A0A1H5XUC7_9PROT</name>
<dbReference type="EMBL" id="FNUX01000032">
    <property type="protein sequence ID" value="SEG15331.1"/>
    <property type="molecule type" value="Genomic_DNA"/>
</dbReference>
<evidence type="ECO:0000313" key="1">
    <source>
        <dbReference type="EMBL" id="SEG15331.1"/>
    </source>
</evidence>
<dbReference type="OrthoDB" id="8548373at2"/>
<dbReference type="RefSeq" id="WP_146059773.1">
    <property type="nucleotide sequence ID" value="NZ_FNUX01000032.1"/>
</dbReference>
<organism evidence="1 2">
    <name type="scientific">Nitrosomonas ureae</name>
    <dbReference type="NCBI Taxonomy" id="44577"/>
    <lineage>
        <taxon>Bacteria</taxon>
        <taxon>Pseudomonadati</taxon>
        <taxon>Pseudomonadota</taxon>
        <taxon>Betaproteobacteria</taxon>
        <taxon>Nitrosomonadales</taxon>
        <taxon>Nitrosomonadaceae</taxon>
        <taxon>Nitrosomonas</taxon>
    </lineage>
</organism>
<dbReference type="AlphaFoldDB" id="A0A1H5XUC7"/>
<accession>A0A1H5XUC7</accession>
<sequence length="98" mass="11431">MMADYGKCKRCKVSFLMVGFLDYRKAGYCTLECSIGEPPGMPSTESIGWKDKISVHSLRERLPEPPKNNLPIRKWKFDMVHYPPPKGWQIENWRLADE</sequence>
<proteinExistence type="predicted"/>
<protein>
    <submittedName>
        <fullName evidence="1">Uncharacterized protein</fullName>
    </submittedName>
</protein>